<reference evidence="1" key="1">
    <citation type="submission" date="2020-06" db="EMBL/GenBank/DDBJ databases">
        <authorList>
            <person name="Onetto C."/>
        </authorList>
    </citation>
    <scope>NUCLEOTIDE SEQUENCE</scope>
</reference>
<protein>
    <recommendedName>
        <fullName evidence="3">F-box domain-containing protein</fullName>
    </recommendedName>
</protein>
<organism evidence="1 2">
    <name type="scientific">Aureobasidium mustum</name>
    <dbReference type="NCBI Taxonomy" id="2773714"/>
    <lineage>
        <taxon>Eukaryota</taxon>
        <taxon>Fungi</taxon>
        <taxon>Dikarya</taxon>
        <taxon>Ascomycota</taxon>
        <taxon>Pezizomycotina</taxon>
        <taxon>Dothideomycetes</taxon>
        <taxon>Dothideomycetidae</taxon>
        <taxon>Dothideales</taxon>
        <taxon>Saccotheciaceae</taxon>
        <taxon>Aureobasidium</taxon>
    </lineage>
</organism>
<dbReference type="AlphaFoldDB" id="A0A9N8K1X7"/>
<evidence type="ECO:0008006" key="3">
    <source>
        <dbReference type="Google" id="ProtNLM"/>
    </source>
</evidence>
<dbReference type="Proteomes" id="UP000714618">
    <property type="component" value="Unassembled WGS sequence"/>
</dbReference>
<comment type="caution">
    <text evidence="1">The sequence shown here is derived from an EMBL/GenBank/DDBJ whole genome shotgun (WGS) entry which is preliminary data.</text>
</comment>
<name>A0A9N8K1X7_9PEZI</name>
<dbReference type="EMBL" id="CAIJEO010000010">
    <property type="protein sequence ID" value="CAD0099080.1"/>
    <property type="molecule type" value="Genomic_DNA"/>
</dbReference>
<dbReference type="OrthoDB" id="3869153at2759"/>
<proteinExistence type="predicted"/>
<gene>
    <name evidence="1" type="ORF">AWRI4233_LOCUS7904</name>
</gene>
<sequence>MEDASGPLTVAAQVQSLAPDQSTRVRRISFTDFPAEVKNLIYYYLCRDRTKRAINLCVLSPAWKSPSPPTALMNTCSSIASRLMPVYFSNCLFTIDTTHKANAQLLTGAFEWLKNVGDKSSAHFRRLHVIHEFILPPRPQDNFATDPYEVMISITDEEQIIIEEIRGPSKCLREMDLRPSFRRLYLRLDKQLTDDLVEMLTHRIYNNQTAGMGVTEFEIILERISFHVSRFKKAREDLQREELENTPTEIGAENKEEGFLVTALRFLDLYHNAQSYLAQTHFH</sequence>
<keyword evidence="2" id="KW-1185">Reference proteome</keyword>
<accession>A0A9N8K1X7</accession>
<evidence type="ECO:0000313" key="1">
    <source>
        <dbReference type="EMBL" id="CAD0099080.1"/>
    </source>
</evidence>
<evidence type="ECO:0000313" key="2">
    <source>
        <dbReference type="Proteomes" id="UP000714618"/>
    </source>
</evidence>